<dbReference type="InterPro" id="IPR048366">
    <property type="entry name" value="TNP-like_GBD"/>
</dbReference>
<gene>
    <name evidence="3" type="ORF">FJT64_004373</name>
</gene>
<sequence length="146" mass="16257">MGYFLSAGPTKAEVQRELLVQCVTTLQEASLTVVASVCDMGATNQQTYRLLGAEDGSYRVGGQDVAALFDVPHLFKCLRNALLRYDVTVDGHVVSWNHLMALYHWDRCRKLQAAPKLKMLHFRPTPFKKMSVKLATQVMSRSVAAA</sequence>
<evidence type="ECO:0008006" key="5">
    <source>
        <dbReference type="Google" id="ProtNLM"/>
    </source>
</evidence>
<dbReference type="Pfam" id="PF21787">
    <property type="entry name" value="TNP-like_RNaseH_N"/>
    <property type="match status" value="1"/>
</dbReference>
<dbReference type="AlphaFoldDB" id="A0A6A4VTW8"/>
<evidence type="ECO:0000313" key="3">
    <source>
        <dbReference type="EMBL" id="KAF0298256.1"/>
    </source>
</evidence>
<dbReference type="Pfam" id="PF21788">
    <property type="entry name" value="TNP-like_GBD"/>
    <property type="match status" value="1"/>
</dbReference>
<protein>
    <recommendedName>
        <fullName evidence="5">Transposable element P transposase</fullName>
    </recommendedName>
</protein>
<reference evidence="3 4" key="1">
    <citation type="submission" date="2019-07" db="EMBL/GenBank/DDBJ databases">
        <title>Draft genome assembly of a fouling barnacle, Amphibalanus amphitrite (Darwin, 1854): The first reference genome for Thecostraca.</title>
        <authorList>
            <person name="Kim W."/>
        </authorList>
    </citation>
    <scope>NUCLEOTIDE SEQUENCE [LARGE SCALE GENOMIC DNA]</scope>
    <source>
        <strain evidence="3">SNU_AA5</strain>
        <tissue evidence="3">Soma without cirri and trophi</tissue>
    </source>
</reference>
<evidence type="ECO:0000259" key="2">
    <source>
        <dbReference type="Pfam" id="PF21788"/>
    </source>
</evidence>
<dbReference type="EMBL" id="VIIS01001440">
    <property type="protein sequence ID" value="KAF0298256.1"/>
    <property type="molecule type" value="Genomic_DNA"/>
</dbReference>
<organism evidence="3 4">
    <name type="scientific">Amphibalanus amphitrite</name>
    <name type="common">Striped barnacle</name>
    <name type="synonym">Balanus amphitrite</name>
    <dbReference type="NCBI Taxonomy" id="1232801"/>
    <lineage>
        <taxon>Eukaryota</taxon>
        <taxon>Metazoa</taxon>
        <taxon>Ecdysozoa</taxon>
        <taxon>Arthropoda</taxon>
        <taxon>Crustacea</taxon>
        <taxon>Multicrustacea</taxon>
        <taxon>Cirripedia</taxon>
        <taxon>Thoracica</taxon>
        <taxon>Thoracicalcarea</taxon>
        <taxon>Balanomorpha</taxon>
        <taxon>Balanoidea</taxon>
        <taxon>Balanidae</taxon>
        <taxon>Amphibalaninae</taxon>
        <taxon>Amphibalanus</taxon>
    </lineage>
</organism>
<keyword evidence="4" id="KW-1185">Reference proteome</keyword>
<dbReference type="InterPro" id="IPR048365">
    <property type="entry name" value="TNP-like_RNaseH_N"/>
</dbReference>
<name>A0A6A4VTW8_AMPAM</name>
<feature type="domain" description="Transposable element P transposase-like RNase H" evidence="1">
    <location>
        <begin position="2"/>
        <end position="52"/>
    </location>
</feature>
<evidence type="ECO:0000259" key="1">
    <source>
        <dbReference type="Pfam" id="PF21787"/>
    </source>
</evidence>
<comment type="caution">
    <text evidence="3">The sequence shown here is derived from an EMBL/GenBank/DDBJ whole genome shotgun (WGS) entry which is preliminary data.</text>
</comment>
<evidence type="ECO:0000313" key="4">
    <source>
        <dbReference type="Proteomes" id="UP000440578"/>
    </source>
</evidence>
<feature type="domain" description="Transposable element P transposase-like GTP-binding insertion" evidence="2">
    <location>
        <begin position="73"/>
        <end position="146"/>
    </location>
</feature>
<dbReference type="Proteomes" id="UP000440578">
    <property type="component" value="Unassembled WGS sequence"/>
</dbReference>
<proteinExistence type="predicted"/>
<accession>A0A6A4VTW8</accession>